<evidence type="ECO:0000256" key="5">
    <source>
        <dbReference type="ARBA" id="ARBA00022692"/>
    </source>
</evidence>
<evidence type="ECO:0000313" key="12">
    <source>
        <dbReference type="Proteomes" id="UP000245383"/>
    </source>
</evidence>
<dbReference type="InterPro" id="IPR001128">
    <property type="entry name" value="Cyt_P450"/>
</dbReference>
<dbReference type="PANTHER" id="PTHR46206:SF5">
    <property type="entry name" value="P450, PUTATIVE (EUROFUNG)-RELATED"/>
    <property type="match status" value="1"/>
</dbReference>
<accession>A0A2T9YCE8</accession>
<dbReference type="STRING" id="133385.A0A2T9YCE8"/>
<keyword evidence="8" id="KW-0503">Monooxygenase</keyword>
<dbReference type="InterPro" id="IPR036396">
    <property type="entry name" value="Cyt_P450_sf"/>
</dbReference>
<dbReference type="OrthoDB" id="1844152at2759"/>
<keyword evidence="12" id="KW-1185">Reference proteome</keyword>
<keyword evidence="9 10" id="KW-0472">Membrane</keyword>
<evidence type="ECO:0008006" key="13">
    <source>
        <dbReference type="Google" id="ProtNLM"/>
    </source>
</evidence>
<comment type="cofactor">
    <cofactor evidence="1">
        <name>heme</name>
        <dbReference type="ChEBI" id="CHEBI:30413"/>
    </cofactor>
</comment>
<dbReference type="Pfam" id="PF00067">
    <property type="entry name" value="p450"/>
    <property type="match status" value="1"/>
</dbReference>
<evidence type="ECO:0000256" key="8">
    <source>
        <dbReference type="ARBA" id="ARBA00023033"/>
    </source>
</evidence>
<dbReference type="Gene3D" id="1.10.630.10">
    <property type="entry name" value="Cytochrome P450"/>
    <property type="match status" value="1"/>
</dbReference>
<organism evidence="11 12">
    <name type="scientific">Smittium simulii</name>
    <dbReference type="NCBI Taxonomy" id="133385"/>
    <lineage>
        <taxon>Eukaryota</taxon>
        <taxon>Fungi</taxon>
        <taxon>Fungi incertae sedis</taxon>
        <taxon>Zoopagomycota</taxon>
        <taxon>Kickxellomycotina</taxon>
        <taxon>Harpellomycetes</taxon>
        <taxon>Harpellales</taxon>
        <taxon>Legeriomycetaceae</taxon>
        <taxon>Smittium</taxon>
    </lineage>
</organism>
<dbReference type="GO" id="GO:0005506">
    <property type="term" value="F:iron ion binding"/>
    <property type="evidence" value="ECO:0007669"/>
    <property type="project" value="InterPro"/>
</dbReference>
<name>A0A2T9YCE8_9FUNG</name>
<dbReference type="GO" id="GO:0020037">
    <property type="term" value="F:heme binding"/>
    <property type="evidence" value="ECO:0007669"/>
    <property type="project" value="InterPro"/>
</dbReference>
<evidence type="ECO:0000256" key="6">
    <source>
        <dbReference type="ARBA" id="ARBA00022723"/>
    </source>
</evidence>
<dbReference type="Proteomes" id="UP000245383">
    <property type="component" value="Unassembled WGS sequence"/>
</dbReference>
<evidence type="ECO:0000256" key="3">
    <source>
        <dbReference type="ARBA" id="ARBA00010617"/>
    </source>
</evidence>
<keyword evidence="6" id="KW-0479">Metal-binding</keyword>
<dbReference type="AlphaFoldDB" id="A0A2T9YCE8"/>
<protein>
    <recommendedName>
        <fullName evidence="13">Cytochrome P450</fullName>
    </recommendedName>
</protein>
<evidence type="ECO:0000256" key="7">
    <source>
        <dbReference type="ARBA" id="ARBA00022989"/>
    </source>
</evidence>
<keyword evidence="5 10" id="KW-0812">Transmembrane</keyword>
<keyword evidence="8" id="KW-0560">Oxidoreductase</keyword>
<keyword evidence="4" id="KW-0408">Iron</keyword>
<reference evidence="11 12" key="1">
    <citation type="journal article" date="2018" name="MBio">
        <title>Comparative Genomics Reveals the Core Gene Toolbox for the Fungus-Insect Symbiosis.</title>
        <authorList>
            <person name="Wang Y."/>
            <person name="Stata M."/>
            <person name="Wang W."/>
            <person name="Stajich J.E."/>
            <person name="White M.M."/>
            <person name="Moncalvo J.M."/>
        </authorList>
    </citation>
    <scope>NUCLEOTIDE SEQUENCE [LARGE SCALE GENOMIC DNA]</scope>
    <source>
        <strain evidence="11 12">SWE-8-4</strain>
    </source>
</reference>
<evidence type="ECO:0000256" key="4">
    <source>
        <dbReference type="ARBA" id="ARBA00022617"/>
    </source>
</evidence>
<keyword evidence="4" id="KW-0349">Heme</keyword>
<gene>
    <name evidence="11" type="ORF">BB561_005065</name>
</gene>
<comment type="similarity">
    <text evidence="3">Belongs to the cytochrome P450 family.</text>
</comment>
<evidence type="ECO:0000256" key="1">
    <source>
        <dbReference type="ARBA" id="ARBA00001971"/>
    </source>
</evidence>
<dbReference type="SUPFAM" id="SSF48264">
    <property type="entry name" value="Cytochrome P450"/>
    <property type="match status" value="1"/>
</dbReference>
<evidence type="ECO:0000256" key="9">
    <source>
        <dbReference type="ARBA" id="ARBA00023136"/>
    </source>
</evidence>
<sequence>MEVLLELIREHFLLLYCQIVLILSIFASIYATKYIKKKLILKITRLNHKGITLSYIKNLETEKQSTSKQICKQMRKIGYMGKPENSLSDYIIGTPFLYEFASLPNDLFNAIKPKFEFFPYPLSVPFRYEINRHTVNLLKLLSNEGKAKMIALESYYFKIYTKKLFLKHSTYKDEGFYVVNNIFEFVSDTFMSTTCRVFLGQNLITDEKLLQSFVSIISHFSYLTDSVISIISKARSLISRYRYLKCHTYIIESIDKEILRRSNSNKKLLSCPNGVIGIIIKNREAYSLFDNKTIGAAFAFIVDLTISLNSSRLANLLMDISLNKSVYNMLANEQIEIIKKHGFKIRETQIQNMVYLDAALKESIRLTQRTVNERKVENDYTFSNGSIIPKGSVVKFDLFSHSRDKRIHGFDTHSFVPGRNLINKTQLSEVSLDSYTWSIGEHMCPAADYSIMQLKIAAASFIRNFEISQVCNPSAEHKGYRMLDVISHVNTELNLKPHNILEFNPNPT</sequence>
<dbReference type="PANTHER" id="PTHR46206">
    <property type="entry name" value="CYTOCHROME P450"/>
    <property type="match status" value="1"/>
</dbReference>
<comment type="caution">
    <text evidence="11">The sequence shown here is derived from an EMBL/GenBank/DDBJ whole genome shotgun (WGS) entry which is preliminary data.</text>
</comment>
<proteinExistence type="inferred from homology"/>
<dbReference type="GO" id="GO:0004497">
    <property type="term" value="F:monooxygenase activity"/>
    <property type="evidence" value="ECO:0007669"/>
    <property type="project" value="UniProtKB-KW"/>
</dbReference>
<evidence type="ECO:0000313" key="11">
    <source>
        <dbReference type="EMBL" id="PVU90013.1"/>
    </source>
</evidence>
<comment type="subcellular location">
    <subcellularLocation>
        <location evidence="2">Membrane</location>
    </subcellularLocation>
</comment>
<feature type="transmembrane region" description="Helical" evidence="10">
    <location>
        <begin position="12"/>
        <end position="32"/>
    </location>
</feature>
<evidence type="ECO:0000256" key="10">
    <source>
        <dbReference type="SAM" id="Phobius"/>
    </source>
</evidence>
<dbReference type="GO" id="GO:0016020">
    <property type="term" value="C:membrane"/>
    <property type="evidence" value="ECO:0007669"/>
    <property type="project" value="UniProtKB-SubCell"/>
</dbReference>
<keyword evidence="7 10" id="KW-1133">Transmembrane helix</keyword>
<dbReference type="GO" id="GO:0016705">
    <property type="term" value="F:oxidoreductase activity, acting on paired donors, with incorporation or reduction of molecular oxygen"/>
    <property type="evidence" value="ECO:0007669"/>
    <property type="project" value="InterPro"/>
</dbReference>
<evidence type="ECO:0000256" key="2">
    <source>
        <dbReference type="ARBA" id="ARBA00004370"/>
    </source>
</evidence>
<dbReference type="EMBL" id="MBFR01000281">
    <property type="protein sequence ID" value="PVU90013.1"/>
    <property type="molecule type" value="Genomic_DNA"/>
</dbReference>